<accession>A0A2P5FT49</accession>
<sequence>NRVAHGELPRPARVVVDGAIILLNSFQNSGKVVFPVLLAPPQVERWHKSSIGIYKLNKDAAVRHGTNSSRVGGVIQDSDGLIIASSRS</sequence>
<proteinExistence type="predicted"/>
<dbReference type="AlphaFoldDB" id="A0A2P5FT49"/>
<dbReference type="Proteomes" id="UP000237000">
    <property type="component" value="Unassembled WGS sequence"/>
</dbReference>
<gene>
    <name evidence="1" type="ORF">TorRG33x02_031560</name>
</gene>
<protein>
    <recommendedName>
        <fullName evidence="3">RNase H type-1 domain-containing protein</fullName>
    </recommendedName>
</protein>
<evidence type="ECO:0000313" key="2">
    <source>
        <dbReference type="Proteomes" id="UP000237000"/>
    </source>
</evidence>
<evidence type="ECO:0008006" key="3">
    <source>
        <dbReference type="Google" id="ProtNLM"/>
    </source>
</evidence>
<dbReference type="OrthoDB" id="1906820at2759"/>
<reference evidence="2" key="1">
    <citation type="submission" date="2016-06" db="EMBL/GenBank/DDBJ databases">
        <title>Parallel loss of symbiosis genes in relatives of nitrogen-fixing non-legume Parasponia.</title>
        <authorList>
            <person name="Van Velzen R."/>
            <person name="Holmer R."/>
            <person name="Bu F."/>
            <person name="Rutten L."/>
            <person name="Van Zeijl A."/>
            <person name="Liu W."/>
            <person name="Santuari L."/>
            <person name="Cao Q."/>
            <person name="Sharma T."/>
            <person name="Shen D."/>
            <person name="Roswanjaya Y."/>
            <person name="Wardhani T."/>
            <person name="Kalhor M.S."/>
            <person name="Jansen J."/>
            <person name="Van den Hoogen J."/>
            <person name="Gungor B."/>
            <person name="Hartog M."/>
            <person name="Hontelez J."/>
            <person name="Verver J."/>
            <person name="Yang W.-C."/>
            <person name="Schijlen E."/>
            <person name="Repin R."/>
            <person name="Schilthuizen M."/>
            <person name="Schranz E."/>
            <person name="Heidstra R."/>
            <person name="Miyata K."/>
            <person name="Fedorova E."/>
            <person name="Kohlen W."/>
            <person name="Bisseling T."/>
            <person name="Smit S."/>
            <person name="Geurts R."/>
        </authorList>
    </citation>
    <scope>NUCLEOTIDE SEQUENCE [LARGE SCALE GENOMIC DNA]</scope>
    <source>
        <strain evidence="2">cv. RG33-2</strain>
    </source>
</reference>
<organism evidence="1 2">
    <name type="scientific">Trema orientale</name>
    <name type="common">Charcoal tree</name>
    <name type="synonym">Celtis orientalis</name>
    <dbReference type="NCBI Taxonomy" id="63057"/>
    <lineage>
        <taxon>Eukaryota</taxon>
        <taxon>Viridiplantae</taxon>
        <taxon>Streptophyta</taxon>
        <taxon>Embryophyta</taxon>
        <taxon>Tracheophyta</taxon>
        <taxon>Spermatophyta</taxon>
        <taxon>Magnoliopsida</taxon>
        <taxon>eudicotyledons</taxon>
        <taxon>Gunneridae</taxon>
        <taxon>Pentapetalae</taxon>
        <taxon>rosids</taxon>
        <taxon>fabids</taxon>
        <taxon>Rosales</taxon>
        <taxon>Cannabaceae</taxon>
        <taxon>Trema</taxon>
    </lineage>
</organism>
<evidence type="ECO:0000313" key="1">
    <source>
        <dbReference type="EMBL" id="POO00973.1"/>
    </source>
</evidence>
<name>A0A2P5FT49_TREOI</name>
<keyword evidence="2" id="KW-1185">Reference proteome</keyword>
<comment type="caution">
    <text evidence="1">The sequence shown here is derived from an EMBL/GenBank/DDBJ whole genome shotgun (WGS) entry which is preliminary data.</text>
</comment>
<dbReference type="EMBL" id="JXTC01000010">
    <property type="protein sequence ID" value="POO00973.1"/>
    <property type="molecule type" value="Genomic_DNA"/>
</dbReference>
<dbReference type="InParanoid" id="A0A2P5FT49"/>
<feature type="non-terminal residue" evidence="1">
    <location>
        <position position="1"/>
    </location>
</feature>